<proteinExistence type="predicted"/>
<evidence type="ECO:0000256" key="1">
    <source>
        <dbReference type="SAM" id="MobiDB-lite"/>
    </source>
</evidence>
<dbReference type="PANTHER" id="PTHR10900:SF77">
    <property type="entry name" value="FI19380P1"/>
    <property type="match status" value="1"/>
</dbReference>
<dbReference type="InterPro" id="IPR050904">
    <property type="entry name" value="Adhesion/Biosynth-related"/>
</dbReference>
<dbReference type="Gene3D" id="2.30.180.10">
    <property type="entry name" value="FAS1 domain"/>
    <property type="match status" value="3"/>
</dbReference>
<dbReference type="AlphaFoldDB" id="A0A0F9P796"/>
<feature type="domain" description="FAS1" evidence="2">
    <location>
        <begin position="229"/>
        <end position="362"/>
    </location>
</feature>
<comment type="caution">
    <text evidence="3">The sequence shown here is derived from an EMBL/GenBank/DDBJ whole genome shotgun (WGS) entry which is preliminary data.</text>
</comment>
<feature type="domain" description="FAS1" evidence="2">
    <location>
        <begin position="89"/>
        <end position="227"/>
    </location>
</feature>
<feature type="domain" description="FAS1" evidence="2">
    <location>
        <begin position="365"/>
        <end position="504"/>
    </location>
</feature>
<gene>
    <name evidence="3" type="ORF">LCGC14_1173380</name>
</gene>
<sequence length="510" mass="52826">MLNFFLKRLNINTLFLIFIMGFSKIDNPLKFFNLNTTFMKILNLKFLSFLTLMCIMIVSCNNDDDNGVTPPPPTTPEAPTPTPETPAEVNTIADVAIATPELSSLVAALQEADLVGTLEGDGPFTVFAPTNEAFSAFLTEGGFATVADVPDEVLSQVLLNHVISGSALESSALTTSYVSSSSTAGVDGKALSLFVDISDGVKINGSTVTSADVEASNGVVHIVDQVIGLPNIVDHALNNPALSELVGALTADDNTTYTDLLSSEDIAFTVFAPVNEAFTAFENPDNNDINNVLANHVISGVAFAAGDLTNSYSNTAAVNEDGDALSIYINTDDGVTLNGESSVAIADIVATNGIIHAVDTVIDLPTVVDFAVADSANFSSLVGALTAEGQPDFVTTLSTPWGTDPAPFTVFAPVNSAFDALEATPEGDALTAVLQHHVIAGANVVSGDLVNGLAAATLEGDEITFSTSGDTFTITDGSGNPGTNFVLADVQAINGVVHAIDTVLIPDTTN</sequence>
<dbReference type="Pfam" id="PF02469">
    <property type="entry name" value="Fasciclin"/>
    <property type="match status" value="3"/>
</dbReference>
<dbReference type="FunFam" id="2.30.180.10:FF:000032">
    <property type="entry name" value="Fasciclin domain-containing protein, putative"/>
    <property type="match status" value="1"/>
</dbReference>
<accession>A0A0F9P796</accession>
<feature type="compositionally biased region" description="Pro residues" evidence="1">
    <location>
        <begin position="69"/>
        <end position="84"/>
    </location>
</feature>
<dbReference type="SMART" id="SM00554">
    <property type="entry name" value="FAS1"/>
    <property type="match status" value="3"/>
</dbReference>
<dbReference type="InterPro" id="IPR036378">
    <property type="entry name" value="FAS1_dom_sf"/>
</dbReference>
<reference evidence="3" key="1">
    <citation type="journal article" date="2015" name="Nature">
        <title>Complex archaea that bridge the gap between prokaryotes and eukaryotes.</title>
        <authorList>
            <person name="Spang A."/>
            <person name="Saw J.H."/>
            <person name="Jorgensen S.L."/>
            <person name="Zaremba-Niedzwiedzka K."/>
            <person name="Martijn J."/>
            <person name="Lind A.E."/>
            <person name="van Eijk R."/>
            <person name="Schleper C."/>
            <person name="Guy L."/>
            <person name="Ettema T.J."/>
        </authorList>
    </citation>
    <scope>NUCLEOTIDE SEQUENCE</scope>
</reference>
<protein>
    <recommendedName>
        <fullName evidence="2">FAS1 domain-containing protein</fullName>
    </recommendedName>
</protein>
<dbReference type="InterPro" id="IPR000782">
    <property type="entry name" value="FAS1_domain"/>
</dbReference>
<evidence type="ECO:0000259" key="2">
    <source>
        <dbReference type="PROSITE" id="PS50213"/>
    </source>
</evidence>
<name>A0A0F9P796_9ZZZZ</name>
<dbReference type="PROSITE" id="PS50213">
    <property type="entry name" value="FAS1"/>
    <property type="match status" value="3"/>
</dbReference>
<evidence type="ECO:0000313" key="3">
    <source>
        <dbReference type="EMBL" id="KKM96910.1"/>
    </source>
</evidence>
<organism evidence="3">
    <name type="scientific">marine sediment metagenome</name>
    <dbReference type="NCBI Taxonomy" id="412755"/>
    <lineage>
        <taxon>unclassified sequences</taxon>
        <taxon>metagenomes</taxon>
        <taxon>ecological metagenomes</taxon>
    </lineage>
</organism>
<feature type="region of interest" description="Disordered" evidence="1">
    <location>
        <begin position="66"/>
        <end position="86"/>
    </location>
</feature>
<dbReference type="SUPFAM" id="SSF82153">
    <property type="entry name" value="FAS1 domain"/>
    <property type="match status" value="3"/>
</dbReference>
<dbReference type="PANTHER" id="PTHR10900">
    <property type="entry name" value="PERIOSTIN-RELATED"/>
    <property type="match status" value="1"/>
</dbReference>
<dbReference type="GO" id="GO:0005615">
    <property type="term" value="C:extracellular space"/>
    <property type="evidence" value="ECO:0007669"/>
    <property type="project" value="TreeGrafter"/>
</dbReference>
<dbReference type="EMBL" id="LAZR01005817">
    <property type="protein sequence ID" value="KKM96910.1"/>
    <property type="molecule type" value="Genomic_DNA"/>
</dbReference>